<evidence type="ECO:0000313" key="4">
    <source>
        <dbReference type="EMBL" id="BBO77292.1"/>
    </source>
</evidence>
<dbReference type="SUPFAM" id="SSF55785">
    <property type="entry name" value="PYP-like sensor domain (PAS domain)"/>
    <property type="match status" value="1"/>
</dbReference>
<protein>
    <recommendedName>
        <fullName evidence="6">PAC domain-containing protein</fullName>
    </recommendedName>
</protein>
<dbReference type="AlphaFoldDB" id="A0A5K7Z5L1"/>
<feature type="coiled-coil region" evidence="1">
    <location>
        <begin position="103"/>
        <end position="144"/>
    </location>
</feature>
<dbReference type="CDD" id="cd00130">
    <property type="entry name" value="PAS"/>
    <property type="match status" value="1"/>
</dbReference>
<dbReference type="Gene3D" id="3.30.450.20">
    <property type="entry name" value="PAS domain"/>
    <property type="match status" value="1"/>
</dbReference>
<dbReference type="EMBL" id="AP021875">
    <property type="protein sequence ID" value="BBO77292.1"/>
    <property type="molecule type" value="Genomic_DNA"/>
</dbReference>
<dbReference type="InterPro" id="IPR013767">
    <property type="entry name" value="PAS_fold"/>
</dbReference>
<dbReference type="InterPro" id="IPR000700">
    <property type="entry name" value="PAS-assoc_C"/>
</dbReference>
<name>A0A5K7Z5L1_9BACT</name>
<evidence type="ECO:0008006" key="6">
    <source>
        <dbReference type="Google" id="ProtNLM"/>
    </source>
</evidence>
<evidence type="ECO:0000313" key="5">
    <source>
        <dbReference type="Proteomes" id="UP000427769"/>
    </source>
</evidence>
<dbReference type="NCBIfam" id="TIGR00229">
    <property type="entry name" value="sensory_box"/>
    <property type="match status" value="1"/>
</dbReference>
<dbReference type="KEGG" id="dwd:DSCW_47090"/>
<dbReference type="PROSITE" id="PS50113">
    <property type="entry name" value="PAC"/>
    <property type="match status" value="1"/>
</dbReference>
<organism evidence="4 5">
    <name type="scientific">Desulfosarcina widdelii</name>
    <dbReference type="NCBI Taxonomy" id="947919"/>
    <lineage>
        <taxon>Bacteria</taxon>
        <taxon>Pseudomonadati</taxon>
        <taxon>Thermodesulfobacteriota</taxon>
        <taxon>Desulfobacteria</taxon>
        <taxon>Desulfobacterales</taxon>
        <taxon>Desulfosarcinaceae</taxon>
        <taxon>Desulfosarcina</taxon>
    </lineage>
</organism>
<dbReference type="InterPro" id="IPR000014">
    <property type="entry name" value="PAS"/>
</dbReference>
<evidence type="ECO:0000259" key="3">
    <source>
        <dbReference type="PROSITE" id="PS50113"/>
    </source>
</evidence>
<feature type="domain" description="PAC" evidence="3">
    <location>
        <begin position="68"/>
        <end position="119"/>
    </location>
</feature>
<evidence type="ECO:0000256" key="1">
    <source>
        <dbReference type="SAM" id="Coils"/>
    </source>
</evidence>
<dbReference type="PROSITE" id="PS50112">
    <property type="entry name" value="PAS"/>
    <property type="match status" value="1"/>
</dbReference>
<accession>A0A5K7Z5L1</accession>
<evidence type="ECO:0000259" key="2">
    <source>
        <dbReference type="PROSITE" id="PS50112"/>
    </source>
</evidence>
<dbReference type="InterPro" id="IPR035965">
    <property type="entry name" value="PAS-like_dom_sf"/>
</dbReference>
<reference evidence="4 5" key="1">
    <citation type="submission" date="2019-11" db="EMBL/GenBank/DDBJ databases">
        <title>Comparative genomics of hydrocarbon-degrading Desulfosarcina strains.</title>
        <authorList>
            <person name="Watanabe M."/>
            <person name="Kojima H."/>
            <person name="Fukui M."/>
        </authorList>
    </citation>
    <scope>NUCLEOTIDE SEQUENCE [LARGE SCALE GENOMIC DNA]</scope>
    <source>
        <strain evidence="4 5">PP31</strain>
    </source>
</reference>
<dbReference type="Pfam" id="PF00989">
    <property type="entry name" value="PAS"/>
    <property type="match status" value="1"/>
</dbReference>
<dbReference type="Proteomes" id="UP000427769">
    <property type="component" value="Chromosome"/>
</dbReference>
<gene>
    <name evidence="4" type="ORF">DSCW_47090</name>
</gene>
<proteinExistence type="predicted"/>
<keyword evidence="1" id="KW-0175">Coiled coil</keyword>
<feature type="domain" description="PAS" evidence="2">
    <location>
        <begin position="1"/>
        <end position="43"/>
    </location>
</feature>
<sequence>MDAVWLIDPVSLKFEYITPSISRISGFGADETIGTSILERLTPGSARRAVAMIADIKAADQDGTQTSHSMELELNKKNGETCWAEVRVKQVEEPDGPPKIVGVTRDISNRKNAELELENQNQELAKALAEKEELLKEIKELRKLLPICSGCRRIRDEDNQWWPLDEYVRAHTDTNFTHTICPPCKDIYYPDLKNQT</sequence>
<keyword evidence="5" id="KW-1185">Reference proteome</keyword>